<dbReference type="EMBL" id="JANJYJ010000003">
    <property type="protein sequence ID" value="KAK3223792.1"/>
    <property type="molecule type" value="Genomic_DNA"/>
</dbReference>
<keyword evidence="2" id="KW-0539">Nucleus</keyword>
<dbReference type="SUPFAM" id="SSF56281">
    <property type="entry name" value="Metallo-hydrolase/oxidoreductase"/>
    <property type="match status" value="1"/>
</dbReference>
<accession>A0AAE0EDF2</accession>
<organism evidence="3 4">
    <name type="scientific">Dipteronia sinensis</name>
    <dbReference type="NCBI Taxonomy" id="43782"/>
    <lineage>
        <taxon>Eukaryota</taxon>
        <taxon>Viridiplantae</taxon>
        <taxon>Streptophyta</taxon>
        <taxon>Embryophyta</taxon>
        <taxon>Tracheophyta</taxon>
        <taxon>Spermatophyta</taxon>
        <taxon>Magnoliopsida</taxon>
        <taxon>eudicotyledons</taxon>
        <taxon>Gunneridae</taxon>
        <taxon>Pentapetalae</taxon>
        <taxon>rosids</taxon>
        <taxon>malvids</taxon>
        <taxon>Sapindales</taxon>
        <taxon>Sapindaceae</taxon>
        <taxon>Hippocastanoideae</taxon>
        <taxon>Acereae</taxon>
        <taxon>Dipteronia</taxon>
    </lineage>
</organism>
<keyword evidence="4" id="KW-1185">Reference proteome</keyword>
<dbReference type="GO" id="GO:0032039">
    <property type="term" value="C:integrator complex"/>
    <property type="evidence" value="ECO:0007669"/>
    <property type="project" value="InterPro"/>
</dbReference>
<dbReference type="InterPro" id="IPR036866">
    <property type="entry name" value="RibonucZ/Hydroxyglut_hydro"/>
</dbReference>
<sequence length="120" mass="13412">MSFLQVPAFVSILKEKNQLVYIICNPWNGMIEHDGFCMMCSGDNNNWEELTKSLSNNDGSSEEREKLSFICSCAIDSVKSGGSVLIPIDRIGVLLQLLEQISIFLKSSGLELKNCWHIPT</sequence>
<evidence type="ECO:0000313" key="3">
    <source>
        <dbReference type="EMBL" id="KAK3223792.1"/>
    </source>
</evidence>
<comment type="subcellular location">
    <subcellularLocation>
        <location evidence="1">Nucleus</location>
    </subcellularLocation>
</comment>
<dbReference type="Gene3D" id="3.40.50.10890">
    <property type="match status" value="1"/>
</dbReference>
<dbReference type="Proteomes" id="UP001281410">
    <property type="component" value="Unassembled WGS sequence"/>
</dbReference>
<gene>
    <name evidence="3" type="ORF">Dsin_010817</name>
</gene>
<dbReference type="AlphaFoldDB" id="A0AAE0EDF2"/>
<name>A0AAE0EDF2_9ROSI</name>
<dbReference type="PANTHER" id="PTHR46094">
    <property type="entry name" value="INTEGRATOR COMPLEX SUBUNIT 9"/>
    <property type="match status" value="1"/>
</dbReference>
<dbReference type="GO" id="GO:0034472">
    <property type="term" value="P:snRNA 3'-end processing"/>
    <property type="evidence" value="ECO:0007669"/>
    <property type="project" value="TreeGrafter"/>
</dbReference>
<comment type="caution">
    <text evidence="3">The sequence shown here is derived from an EMBL/GenBank/DDBJ whole genome shotgun (WGS) entry which is preliminary data.</text>
</comment>
<dbReference type="InterPro" id="IPR027074">
    <property type="entry name" value="Integrator_9su"/>
</dbReference>
<proteinExistence type="predicted"/>
<evidence type="ECO:0000313" key="4">
    <source>
        <dbReference type="Proteomes" id="UP001281410"/>
    </source>
</evidence>
<dbReference type="PANTHER" id="PTHR46094:SF1">
    <property type="entry name" value="INTEGRATOR COMPLEX SUBUNIT 9"/>
    <property type="match status" value="1"/>
</dbReference>
<evidence type="ECO:0000256" key="1">
    <source>
        <dbReference type="ARBA" id="ARBA00004123"/>
    </source>
</evidence>
<reference evidence="3" key="1">
    <citation type="journal article" date="2023" name="Plant J.">
        <title>Genome sequences and population genomics provide insights into the demographic history, inbreeding, and mutation load of two 'living fossil' tree species of Dipteronia.</title>
        <authorList>
            <person name="Feng Y."/>
            <person name="Comes H.P."/>
            <person name="Chen J."/>
            <person name="Zhu S."/>
            <person name="Lu R."/>
            <person name="Zhang X."/>
            <person name="Li P."/>
            <person name="Qiu J."/>
            <person name="Olsen K.M."/>
            <person name="Qiu Y."/>
        </authorList>
    </citation>
    <scope>NUCLEOTIDE SEQUENCE</scope>
    <source>
        <strain evidence="3">NBL</strain>
    </source>
</reference>
<protein>
    <submittedName>
        <fullName evidence="3">Uncharacterized protein</fullName>
    </submittedName>
</protein>
<evidence type="ECO:0000256" key="2">
    <source>
        <dbReference type="ARBA" id="ARBA00023242"/>
    </source>
</evidence>